<dbReference type="EMBL" id="JBHSBI010000022">
    <property type="protein sequence ID" value="MFC4012662.1"/>
    <property type="molecule type" value="Genomic_DNA"/>
</dbReference>
<sequence length="61" mass="6994">MGGYVRTIREYMRQQPSSIWTELPLAGERLSEIVLFGHGKDAERAAIHPTHPDPVFDAMKW</sequence>
<evidence type="ECO:0000313" key="1">
    <source>
        <dbReference type="EMBL" id="MFC4012662.1"/>
    </source>
</evidence>
<dbReference type="Proteomes" id="UP001595851">
    <property type="component" value="Unassembled WGS sequence"/>
</dbReference>
<protein>
    <submittedName>
        <fullName evidence="1">Uncharacterized protein</fullName>
    </submittedName>
</protein>
<comment type="caution">
    <text evidence="1">The sequence shown here is derived from an EMBL/GenBank/DDBJ whole genome shotgun (WGS) entry which is preliminary data.</text>
</comment>
<name>A0ABV8GFE8_9ACTN</name>
<evidence type="ECO:0000313" key="2">
    <source>
        <dbReference type="Proteomes" id="UP001595851"/>
    </source>
</evidence>
<proteinExistence type="predicted"/>
<reference evidence="2" key="1">
    <citation type="journal article" date="2019" name="Int. J. Syst. Evol. Microbiol.">
        <title>The Global Catalogue of Microorganisms (GCM) 10K type strain sequencing project: providing services to taxonomists for standard genome sequencing and annotation.</title>
        <authorList>
            <consortium name="The Broad Institute Genomics Platform"/>
            <consortium name="The Broad Institute Genome Sequencing Center for Infectious Disease"/>
            <person name="Wu L."/>
            <person name="Ma J."/>
        </authorList>
    </citation>
    <scope>NUCLEOTIDE SEQUENCE [LARGE SCALE GENOMIC DNA]</scope>
    <source>
        <strain evidence="2">TBRC 1276</strain>
    </source>
</reference>
<accession>A0ABV8GFE8</accession>
<organism evidence="1 2">
    <name type="scientific">Nonomuraea purpurea</name>
    <dbReference type="NCBI Taxonomy" id="1849276"/>
    <lineage>
        <taxon>Bacteria</taxon>
        <taxon>Bacillati</taxon>
        <taxon>Actinomycetota</taxon>
        <taxon>Actinomycetes</taxon>
        <taxon>Streptosporangiales</taxon>
        <taxon>Streptosporangiaceae</taxon>
        <taxon>Nonomuraea</taxon>
    </lineage>
</organism>
<gene>
    <name evidence="1" type="ORF">ACFOY2_35895</name>
</gene>
<keyword evidence="2" id="KW-1185">Reference proteome</keyword>
<dbReference type="RefSeq" id="WP_379532560.1">
    <property type="nucleotide sequence ID" value="NZ_JBHSBI010000022.1"/>
</dbReference>